<accession>A0A0F7SSM3</accession>
<evidence type="ECO:0000256" key="2">
    <source>
        <dbReference type="ARBA" id="ARBA00018132"/>
    </source>
</evidence>
<evidence type="ECO:0000313" key="8">
    <source>
        <dbReference type="EMBL" id="CED85192.1"/>
    </source>
</evidence>
<evidence type="ECO:0000259" key="6">
    <source>
        <dbReference type="Pfam" id="PF19037"/>
    </source>
</evidence>
<dbReference type="GO" id="GO:0035658">
    <property type="term" value="C:Mon1-Ccz1 complex"/>
    <property type="evidence" value="ECO:0007669"/>
    <property type="project" value="TreeGrafter"/>
</dbReference>
<feature type="compositionally biased region" description="Basic residues" evidence="4">
    <location>
        <begin position="141"/>
        <end position="160"/>
    </location>
</feature>
<keyword evidence="3" id="KW-0653">Protein transport</keyword>
<feature type="compositionally biased region" description="Low complexity" evidence="4">
    <location>
        <begin position="17"/>
        <end position="57"/>
    </location>
</feature>
<reference evidence="8" key="1">
    <citation type="submission" date="2014-08" db="EMBL/GenBank/DDBJ databases">
        <authorList>
            <person name="Sharma Rahul"/>
            <person name="Thines Marco"/>
        </authorList>
    </citation>
    <scope>NUCLEOTIDE SEQUENCE</scope>
</reference>
<feature type="domain" description="FUZ/MON1/HPS1 third Longin" evidence="7">
    <location>
        <begin position="495"/>
        <end position="593"/>
    </location>
</feature>
<dbReference type="InterPro" id="IPR043970">
    <property type="entry name" value="FUZ/MON1/HPS1_longin_3"/>
</dbReference>
<evidence type="ECO:0000256" key="3">
    <source>
        <dbReference type="RuleBase" id="RU367048"/>
    </source>
</evidence>
<dbReference type="GO" id="GO:0000329">
    <property type="term" value="C:fungal-type vacuole membrane"/>
    <property type="evidence" value="ECO:0007669"/>
    <property type="project" value="TreeGrafter"/>
</dbReference>
<name>A0A0F7SSM3_PHARH</name>
<dbReference type="InterPro" id="IPR004353">
    <property type="entry name" value="Mon1"/>
</dbReference>
<sequence>MPPESRSAPGTPRRLSHLPAAAAPSALPPHLTREISSLSLSLSPQPSSPSSCSSSSSVYNLHHVAPFASSSPISRPSSTRTPSVYSDIDVDIGPPPSLPHTSGSGSQSDDGHQPSSTPTAQQQTLPPGQISEQARIMLRGQLKRSLSRPTIHKAPSKKGKERTNAFEGVIQQTPTLPDQSPEKGPSSVNIPVEREHRSYPPRKYFILTNAGKPVYASETDETELNTIVGVIQALISIFLDQDQTDKLRTITKGDTKIVFLLRQPLYYACVSSWGEPESVLRLHLEYLHLQVLSILTGGQLTRIFNARGNFDLRRLLQGTENFFTALVDTLQSDFSYLTYSLQPLRVHPALRDAAGQALLTASKSKDLLYALILTSPDLHILTLLRPTKHSIHPTDLHILLNLIRSSPDLTHPENESWLPVCLPRYDQDGFVYVYVTFGEDGLGFVGVGKAKDGFEEMRDGRTRVMQKLEEDNKQSKLSRSIALHPYSVSDLGIPNLLHFIYKSCVNVQLTQPRWEGIYEKSEERRRLSIHYQQVHDALHARSSPGAEPLTLLFVRTDTECILGWFTQPFELYMTLSPSTPKSGCISIANRVARS</sequence>
<feature type="region of interest" description="Disordered" evidence="4">
    <location>
        <begin position="1"/>
        <end position="128"/>
    </location>
</feature>
<feature type="compositionally biased region" description="Low complexity" evidence="4">
    <location>
        <begin position="69"/>
        <end position="83"/>
    </location>
</feature>
<comment type="similarity">
    <text evidence="3">Belongs to the MON1/SAND family.</text>
</comment>
<dbReference type="InterPro" id="IPR043971">
    <property type="entry name" value="FUZ/MON1/HPS1_longin_2"/>
</dbReference>
<dbReference type="InterPro" id="IPR043972">
    <property type="entry name" value="FUZ/MON1/HPS1_longin_1"/>
</dbReference>
<comment type="subcellular location">
    <subcellularLocation>
        <location evidence="3">Endosome</location>
        <location evidence="3">Multivesicular body membrane</location>
        <topology evidence="3">Peripheral membrane protein</topology>
    </subcellularLocation>
    <subcellularLocation>
        <location evidence="1 3">Prevacuolar compartment membrane</location>
        <topology evidence="1 3">Peripheral membrane protein</topology>
    </subcellularLocation>
    <subcellularLocation>
        <location evidence="3">Vacuole membrane</location>
        <topology evidence="3">Peripheral membrane protein</topology>
    </subcellularLocation>
</comment>
<feature type="domain" description="FUZ/MON1/HPS1 first Longin" evidence="5">
    <location>
        <begin position="203"/>
        <end position="325"/>
    </location>
</feature>
<dbReference type="GO" id="GO:0016192">
    <property type="term" value="P:vesicle-mediated transport"/>
    <property type="evidence" value="ECO:0007669"/>
    <property type="project" value="InterPro"/>
</dbReference>
<dbReference type="Pfam" id="PF19036">
    <property type="entry name" value="Fuz_longin_1"/>
    <property type="match status" value="1"/>
</dbReference>
<keyword evidence="3" id="KW-0926">Vacuole</keyword>
<dbReference type="Pfam" id="PF19038">
    <property type="entry name" value="Fuz_longin_3"/>
    <property type="match status" value="1"/>
</dbReference>
<dbReference type="EMBL" id="LN483332">
    <property type="protein sequence ID" value="CED85192.1"/>
    <property type="molecule type" value="Genomic_DNA"/>
</dbReference>
<keyword evidence="3" id="KW-0072">Autophagy</keyword>
<keyword evidence="3" id="KW-0813">Transport</keyword>
<dbReference type="PRINTS" id="PR01546">
    <property type="entry name" value="YEAST73DUF"/>
</dbReference>
<dbReference type="Pfam" id="PF19037">
    <property type="entry name" value="Fuz_longin_2"/>
    <property type="match status" value="1"/>
</dbReference>
<dbReference type="PANTHER" id="PTHR13027">
    <property type="entry name" value="SAND PROTEIN-RELATED"/>
    <property type="match status" value="1"/>
</dbReference>
<feature type="region of interest" description="Disordered" evidence="4">
    <location>
        <begin position="141"/>
        <end position="165"/>
    </location>
</feature>
<dbReference type="GO" id="GO:0006914">
    <property type="term" value="P:autophagy"/>
    <property type="evidence" value="ECO:0007669"/>
    <property type="project" value="UniProtKB-UniRule"/>
</dbReference>
<feature type="domain" description="FUZ/MON1/HPS1 second Longin" evidence="6">
    <location>
        <begin position="365"/>
        <end position="466"/>
    </location>
</feature>
<dbReference type="AlphaFoldDB" id="A0A0F7SSM3"/>
<evidence type="ECO:0000256" key="1">
    <source>
        <dbReference type="ARBA" id="ARBA00004380"/>
    </source>
</evidence>
<evidence type="ECO:0000259" key="5">
    <source>
        <dbReference type="Pfam" id="PF19036"/>
    </source>
</evidence>
<organism evidence="8">
    <name type="scientific">Phaffia rhodozyma</name>
    <name type="common">Yeast</name>
    <name type="synonym">Xanthophyllomyces dendrorhous</name>
    <dbReference type="NCBI Taxonomy" id="264483"/>
    <lineage>
        <taxon>Eukaryota</taxon>
        <taxon>Fungi</taxon>
        <taxon>Dikarya</taxon>
        <taxon>Basidiomycota</taxon>
        <taxon>Agaricomycotina</taxon>
        <taxon>Tremellomycetes</taxon>
        <taxon>Cystofilobasidiales</taxon>
        <taxon>Mrakiaceae</taxon>
        <taxon>Phaffia</taxon>
    </lineage>
</organism>
<evidence type="ECO:0000256" key="4">
    <source>
        <dbReference type="SAM" id="MobiDB-lite"/>
    </source>
</evidence>
<proteinExistence type="inferred from homology"/>
<dbReference type="PANTHER" id="PTHR13027:SF7">
    <property type="entry name" value="VACUOLAR FUSION PROTEIN MON1 HOMOLOG"/>
    <property type="match status" value="1"/>
</dbReference>
<keyword evidence="3" id="KW-0472">Membrane</keyword>
<feature type="compositionally biased region" description="Low complexity" evidence="4">
    <location>
        <begin position="102"/>
        <end position="127"/>
    </location>
</feature>
<comment type="function">
    <text evidence="3">Required for multiple vacuole delivery pathways including the cytoplasm to vacuole transport (Cvt), autophagy, pexophagy and endocytosis.</text>
</comment>
<dbReference type="GO" id="GO:0032585">
    <property type="term" value="C:multivesicular body membrane"/>
    <property type="evidence" value="ECO:0007669"/>
    <property type="project" value="UniProtKB-SubCell"/>
</dbReference>
<evidence type="ECO:0000259" key="7">
    <source>
        <dbReference type="Pfam" id="PF19038"/>
    </source>
</evidence>
<dbReference type="GO" id="GO:0006623">
    <property type="term" value="P:protein targeting to vacuole"/>
    <property type="evidence" value="ECO:0007669"/>
    <property type="project" value="UniProtKB-UniRule"/>
</dbReference>
<protein>
    <recommendedName>
        <fullName evidence="2 3">Vacuolar fusion protein MON1</fullName>
    </recommendedName>
</protein>
<keyword evidence="3" id="KW-0967">Endosome</keyword>